<dbReference type="PROSITE" id="PS50109">
    <property type="entry name" value="HIS_KIN"/>
    <property type="match status" value="1"/>
</dbReference>
<dbReference type="InterPro" id="IPR001789">
    <property type="entry name" value="Sig_transdc_resp-reg_receiver"/>
</dbReference>
<gene>
    <name evidence="10" type="ORF">GCM10007320_21790</name>
</gene>
<keyword evidence="11" id="KW-1185">Reference proteome</keyword>
<dbReference type="EMBL" id="BMYK01000005">
    <property type="protein sequence ID" value="GHC80241.1"/>
    <property type="molecule type" value="Genomic_DNA"/>
</dbReference>
<dbReference type="Gene3D" id="1.10.287.130">
    <property type="match status" value="1"/>
</dbReference>
<feature type="transmembrane region" description="Helical" evidence="7">
    <location>
        <begin position="187"/>
        <end position="204"/>
    </location>
</feature>
<sequence>MHDTHTAAPAQKIFRIRREYNTWVADETMEDFSLRFTPRARRHWSEFRVANTALGAVSFLALEAIGAAMALNYGFANALWAILLVGAITFLTALPISYYAARYAVDMDLLTRGAGFGYLGSTITSLIYASFTFIFFALEAAIMASALQLYFTEWSITACYLLSSLVVIPLVAYGITFISRLQSWTQPLWLALLVLPFIAILVKNPGVFAQLPGLSGFSSGESDFSWLMFGAAATMAFALVVQVGEQVDFLRFLPEQTAANRLRWWAAVLAAGPGWIVPGMLKMMGGMLLAYLVLQIQLPLDKALDPTQMYLAAFGLLFADPAWAVAITVVFVVLSQIKINVTNAYAGSLAWSNFFARLTHSHPGRVVWLVFNVLIAILLLTLGVFRALEEVLGLYANIAIAWVGALVADLVVNKPLGLSPKGIEFQRGHLYDINPVGVGATLLAGALGVASYAGALGPAARAFSPLLALGTALVAAPLIAWATRGRWYIARPRTPLWRPGESVACSVCENRFESEDMSFCPAYGAAICSLCCTLESRCHDRCKSRAKASEQTQDLLRTLLPGAMAQRLNFRLTHYLVVLVSLVLLLSTVMGLVYYQDVVAAGLDEHARASMRAGFQKVYTLALLLLAVGAWWIVLGVESREVAQDESNHQNQLLLAEIEAHKRTDAALQKAKEVAEAANLAKTRFVTGMSHEFRTPLNSILGYSQVLLRSAASEAVRGPVATIQRSGQHLSSLIDGMLDLARIEAGRMRIETAAISLRDFLDDLVRMVEPQAHAKGLDFRLELPARALPAYVQADAKRLRQILLNLLSNAIKFTAEGSVVLRVSHRMEVARFEVEDTGLGIAPHDIERIFLPFERSSSGRIAHEPGTGLGLAITRLLTDLMGGELSVDSAVGRGSCFRLRLYMRELTAIDQHRVENHRRVIGYQGARRRLLLVDDQPEQRQLLAAILIPLGFATLEAASGPECLQAVAAHAPDMVLLDVNMGDMDGWATCRALRQAGHAALPVVMVSANVFHAPEQLDGSGCNGFVTKPVAESELLGQLERLLQLEWLHETPPAPAPQETAPPLAHTLSNEATAELIWLARIGDLGSLKRGIARMAAADTATQRECDYLRQLVDRVDLESLLRWLQRE</sequence>
<dbReference type="Pfam" id="PF00072">
    <property type="entry name" value="Response_reg"/>
    <property type="match status" value="1"/>
</dbReference>
<evidence type="ECO:0000259" key="9">
    <source>
        <dbReference type="PROSITE" id="PS50110"/>
    </source>
</evidence>
<feature type="domain" description="Histidine kinase" evidence="8">
    <location>
        <begin position="688"/>
        <end position="905"/>
    </location>
</feature>
<keyword evidence="7" id="KW-0472">Membrane</keyword>
<feature type="domain" description="Response regulatory" evidence="9">
    <location>
        <begin position="929"/>
        <end position="1043"/>
    </location>
</feature>
<feature type="transmembrane region" description="Helical" evidence="7">
    <location>
        <begin position="79"/>
        <end position="101"/>
    </location>
</feature>
<dbReference type="InterPro" id="IPR003594">
    <property type="entry name" value="HATPase_dom"/>
</dbReference>
<dbReference type="GO" id="GO:0016301">
    <property type="term" value="F:kinase activity"/>
    <property type="evidence" value="ECO:0007669"/>
    <property type="project" value="UniProtKB-KW"/>
</dbReference>
<feature type="transmembrane region" description="Helical" evidence="7">
    <location>
        <begin position="264"/>
        <end position="294"/>
    </location>
</feature>
<feature type="transmembrane region" description="Helical" evidence="7">
    <location>
        <begin position="224"/>
        <end position="243"/>
    </location>
</feature>
<dbReference type="InterPro" id="IPR005467">
    <property type="entry name" value="His_kinase_dom"/>
</dbReference>
<evidence type="ECO:0000256" key="3">
    <source>
        <dbReference type="ARBA" id="ARBA00022553"/>
    </source>
</evidence>
<dbReference type="Gene3D" id="3.40.50.2300">
    <property type="match status" value="1"/>
</dbReference>
<reference evidence="11" key="1">
    <citation type="journal article" date="2019" name="Int. J. Syst. Evol. Microbiol.">
        <title>The Global Catalogue of Microorganisms (GCM) 10K type strain sequencing project: providing services to taxonomists for standard genome sequencing and annotation.</title>
        <authorList>
            <consortium name="The Broad Institute Genomics Platform"/>
            <consortium name="The Broad Institute Genome Sequencing Center for Infectious Disease"/>
            <person name="Wu L."/>
            <person name="Ma J."/>
        </authorList>
    </citation>
    <scope>NUCLEOTIDE SEQUENCE [LARGE SCALE GENOMIC DNA]</scope>
    <source>
        <strain evidence="11">KCTC 23314</strain>
    </source>
</reference>
<dbReference type="Pfam" id="PF02518">
    <property type="entry name" value="HATPase_c"/>
    <property type="match status" value="1"/>
</dbReference>
<feature type="transmembrane region" description="Helical" evidence="7">
    <location>
        <begin position="49"/>
        <end position="73"/>
    </location>
</feature>
<evidence type="ECO:0000256" key="6">
    <source>
        <dbReference type="PROSITE-ProRule" id="PRU00169"/>
    </source>
</evidence>
<dbReference type="SUPFAM" id="SSF55874">
    <property type="entry name" value="ATPase domain of HSP90 chaperone/DNA topoisomerase II/histidine kinase"/>
    <property type="match status" value="1"/>
</dbReference>
<feature type="transmembrane region" description="Helical" evidence="7">
    <location>
        <begin position="433"/>
        <end position="456"/>
    </location>
</feature>
<dbReference type="InterPro" id="IPR036097">
    <property type="entry name" value="HisK_dim/P_sf"/>
</dbReference>
<feature type="transmembrane region" description="Helical" evidence="7">
    <location>
        <begin position="366"/>
        <end position="388"/>
    </location>
</feature>
<dbReference type="EC" id="2.7.13.3" evidence="2"/>
<dbReference type="SUPFAM" id="SSF52172">
    <property type="entry name" value="CheY-like"/>
    <property type="match status" value="1"/>
</dbReference>
<dbReference type="CDD" id="cd00082">
    <property type="entry name" value="HisKA"/>
    <property type="match status" value="1"/>
</dbReference>
<evidence type="ECO:0000256" key="2">
    <source>
        <dbReference type="ARBA" id="ARBA00012438"/>
    </source>
</evidence>
<evidence type="ECO:0000256" key="4">
    <source>
        <dbReference type="ARBA" id="ARBA00022679"/>
    </source>
</evidence>
<evidence type="ECO:0000313" key="11">
    <source>
        <dbReference type="Proteomes" id="UP000626210"/>
    </source>
</evidence>
<dbReference type="RefSeq" id="WP_189686975.1">
    <property type="nucleotide sequence ID" value="NZ_BMYK01000005.1"/>
</dbReference>
<feature type="transmembrane region" description="Helical" evidence="7">
    <location>
        <begin position="618"/>
        <end position="637"/>
    </location>
</feature>
<feature type="transmembrane region" description="Helical" evidence="7">
    <location>
        <begin position="394"/>
        <end position="412"/>
    </location>
</feature>
<dbReference type="PROSITE" id="PS50110">
    <property type="entry name" value="RESPONSE_REGULATORY"/>
    <property type="match status" value="1"/>
</dbReference>
<dbReference type="CDD" id="cd16922">
    <property type="entry name" value="HATPase_EvgS-ArcB-TorS-like"/>
    <property type="match status" value="1"/>
</dbReference>
<feature type="transmembrane region" description="Helical" evidence="7">
    <location>
        <begin position="462"/>
        <end position="483"/>
    </location>
</feature>
<dbReference type="InterPro" id="IPR004358">
    <property type="entry name" value="Sig_transdc_His_kin-like_C"/>
</dbReference>
<dbReference type="SUPFAM" id="SSF47384">
    <property type="entry name" value="Homodimeric domain of signal transducing histidine kinase"/>
    <property type="match status" value="1"/>
</dbReference>
<keyword evidence="7" id="KW-1133">Transmembrane helix</keyword>
<feature type="transmembrane region" description="Helical" evidence="7">
    <location>
        <begin position="574"/>
        <end position="595"/>
    </location>
</feature>
<comment type="caution">
    <text evidence="10">The sequence shown here is derived from an EMBL/GenBank/DDBJ whole genome shotgun (WGS) entry which is preliminary data.</text>
</comment>
<evidence type="ECO:0000256" key="5">
    <source>
        <dbReference type="ARBA" id="ARBA00022777"/>
    </source>
</evidence>
<evidence type="ECO:0000256" key="1">
    <source>
        <dbReference type="ARBA" id="ARBA00000085"/>
    </source>
</evidence>
<organism evidence="10 11">
    <name type="scientific">Pseudorhodoferax aquiterrae</name>
    <dbReference type="NCBI Taxonomy" id="747304"/>
    <lineage>
        <taxon>Bacteria</taxon>
        <taxon>Pseudomonadati</taxon>
        <taxon>Pseudomonadota</taxon>
        <taxon>Betaproteobacteria</taxon>
        <taxon>Burkholderiales</taxon>
        <taxon>Comamonadaceae</taxon>
    </lineage>
</organism>
<proteinExistence type="predicted"/>
<evidence type="ECO:0000256" key="7">
    <source>
        <dbReference type="SAM" id="Phobius"/>
    </source>
</evidence>
<feature type="modified residue" description="4-aspartylphosphate" evidence="6">
    <location>
        <position position="978"/>
    </location>
</feature>
<dbReference type="InterPro" id="IPR011006">
    <property type="entry name" value="CheY-like_superfamily"/>
</dbReference>
<dbReference type="PANTHER" id="PTHR43047:SF64">
    <property type="entry name" value="HISTIDINE KINASE CONTAINING CHEY-HOMOLOGOUS RECEIVER DOMAIN AND PAS DOMAIN-RELATED"/>
    <property type="match status" value="1"/>
</dbReference>
<evidence type="ECO:0000259" key="8">
    <source>
        <dbReference type="PROSITE" id="PS50109"/>
    </source>
</evidence>
<keyword evidence="4" id="KW-0808">Transferase</keyword>
<dbReference type="SMART" id="SM00387">
    <property type="entry name" value="HATPase_c"/>
    <property type="match status" value="1"/>
</dbReference>
<accession>A0ABQ3G051</accession>
<protein>
    <recommendedName>
        <fullName evidence="2">histidine kinase</fullName>
        <ecNumber evidence="2">2.7.13.3</ecNumber>
    </recommendedName>
</protein>
<dbReference type="Gene3D" id="3.30.565.10">
    <property type="entry name" value="Histidine kinase-like ATPase, C-terminal domain"/>
    <property type="match status" value="1"/>
</dbReference>
<evidence type="ECO:0000313" key="10">
    <source>
        <dbReference type="EMBL" id="GHC80241.1"/>
    </source>
</evidence>
<dbReference type="InterPro" id="IPR036890">
    <property type="entry name" value="HATPase_C_sf"/>
</dbReference>
<dbReference type="Pfam" id="PF00512">
    <property type="entry name" value="HisKA"/>
    <property type="match status" value="1"/>
</dbReference>
<feature type="transmembrane region" description="Helical" evidence="7">
    <location>
        <begin position="154"/>
        <end position="175"/>
    </location>
</feature>
<dbReference type="Gene3D" id="1.10.4160.10">
    <property type="entry name" value="Hydantoin permease"/>
    <property type="match status" value="1"/>
</dbReference>
<keyword evidence="5 10" id="KW-0418">Kinase</keyword>
<dbReference type="Proteomes" id="UP000626210">
    <property type="component" value="Unassembled WGS sequence"/>
</dbReference>
<dbReference type="InterPro" id="IPR003661">
    <property type="entry name" value="HisK_dim/P_dom"/>
</dbReference>
<name>A0ABQ3G051_9BURK</name>
<dbReference type="PANTHER" id="PTHR43047">
    <property type="entry name" value="TWO-COMPONENT HISTIDINE PROTEIN KINASE"/>
    <property type="match status" value="1"/>
</dbReference>
<keyword evidence="3 6" id="KW-0597">Phosphoprotein</keyword>
<feature type="transmembrane region" description="Helical" evidence="7">
    <location>
        <begin position="113"/>
        <end position="142"/>
    </location>
</feature>
<dbReference type="PRINTS" id="PR00344">
    <property type="entry name" value="BCTRLSENSOR"/>
</dbReference>
<dbReference type="SMART" id="SM00448">
    <property type="entry name" value="REC"/>
    <property type="match status" value="1"/>
</dbReference>
<feature type="transmembrane region" description="Helical" evidence="7">
    <location>
        <begin position="309"/>
        <end position="334"/>
    </location>
</feature>
<keyword evidence="7" id="KW-0812">Transmembrane</keyword>
<comment type="catalytic activity">
    <reaction evidence="1">
        <text>ATP + protein L-histidine = ADP + protein N-phospho-L-histidine.</text>
        <dbReference type="EC" id="2.7.13.3"/>
    </reaction>
</comment>
<dbReference type="SMART" id="SM00388">
    <property type="entry name" value="HisKA"/>
    <property type="match status" value="1"/>
</dbReference>